<dbReference type="Pfam" id="PF13467">
    <property type="entry name" value="RHH_4"/>
    <property type="match status" value="1"/>
</dbReference>
<organism evidence="2 3">
    <name type="scientific">Rhodoferax lacus</name>
    <dbReference type="NCBI Taxonomy" id="2184758"/>
    <lineage>
        <taxon>Bacteria</taxon>
        <taxon>Pseudomonadati</taxon>
        <taxon>Pseudomonadota</taxon>
        <taxon>Betaproteobacteria</taxon>
        <taxon>Burkholderiales</taxon>
        <taxon>Comamonadaceae</taxon>
        <taxon>Rhodoferax</taxon>
    </lineage>
</organism>
<protein>
    <submittedName>
        <fullName evidence="2">Aryl-sulfate sulfotransferase</fullName>
    </submittedName>
</protein>
<dbReference type="GO" id="GO:0016740">
    <property type="term" value="F:transferase activity"/>
    <property type="evidence" value="ECO:0007669"/>
    <property type="project" value="UniProtKB-KW"/>
</dbReference>
<sequence length="121" mass="13734">MCQIFVKANPMSYEATTRSIRLHGVVTSVRLENLFWDTLEEIASRDGMQVPQLLSKLYDELLEHRGDIPNYSSFLRVCCQRYLALQLDNRIPRDLGIPIRSLNAHAVLHGLKPKLVEASAG</sequence>
<accession>A0A3E1RFJ3</accession>
<proteinExistence type="predicted"/>
<dbReference type="EMBL" id="QFZK01000002">
    <property type="protein sequence ID" value="RFO98146.1"/>
    <property type="molecule type" value="Genomic_DNA"/>
</dbReference>
<reference evidence="2 3" key="1">
    <citation type="submission" date="2018-05" db="EMBL/GenBank/DDBJ databases">
        <title>Rhodoferax soyangensis sp.nov., isolated from an oligotrophic freshwater lake.</title>
        <authorList>
            <person name="Park M."/>
        </authorList>
    </citation>
    <scope>NUCLEOTIDE SEQUENCE [LARGE SCALE GENOMIC DNA]</scope>
    <source>
        <strain evidence="2 3">IMCC26218</strain>
    </source>
</reference>
<dbReference type="Gene3D" id="1.10.3990.20">
    <property type="entry name" value="protein bp1543"/>
    <property type="match status" value="1"/>
</dbReference>
<gene>
    <name evidence="2" type="ORF">DIC66_05370</name>
</gene>
<keyword evidence="2" id="KW-0808">Transferase</keyword>
<evidence type="ECO:0000313" key="3">
    <source>
        <dbReference type="Proteomes" id="UP000260665"/>
    </source>
</evidence>
<evidence type="ECO:0000259" key="1">
    <source>
        <dbReference type="Pfam" id="PF13467"/>
    </source>
</evidence>
<dbReference type="InterPro" id="IPR027373">
    <property type="entry name" value="RHH_dom"/>
</dbReference>
<evidence type="ECO:0000313" key="2">
    <source>
        <dbReference type="EMBL" id="RFO98146.1"/>
    </source>
</evidence>
<dbReference type="AlphaFoldDB" id="A0A3E1RFJ3"/>
<comment type="caution">
    <text evidence="2">The sequence shown here is derived from an EMBL/GenBank/DDBJ whole genome shotgun (WGS) entry which is preliminary data.</text>
</comment>
<dbReference type="Proteomes" id="UP000260665">
    <property type="component" value="Unassembled WGS sequence"/>
</dbReference>
<feature type="domain" description="Ribbon-helix-helix" evidence="1">
    <location>
        <begin position="16"/>
        <end position="83"/>
    </location>
</feature>
<name>A0A3E1RFJ3_9BURK</name>
<dbReference type="InterPro" id="IPR038268">
    <property type="entry name" value="RHH_sf"/>
</dbReference>
<dbReference type="RefSeq" id="WP_117174786.1">
    <property type="nucleotide sequence ID" value="NZ_QFZK01000002.1"/>
</dbReference>
<keyword evidence="3" id="KW-1185">Reference proteome</keyword>
<dbReference type="OrthoDB" id="5458732at2"/>